<feature type="transmembrane region" description="Helical" evidence="1">
    <location>
        <begin position="100"/>
        <end position="117"/>
    </location>
</feature>
<dbReference type="PANTHER" id="PTHR37314:SF4">
    <property type="entry name" value="UPF0700 TRANSMEMBRANE PROTEIN YOAK"/>
    <property type="match status" value="1"/>
</dbReference>
<feature type="transmembrane region" description="Helical" evidence="1">
    <location>
        <begin position="196"/>
        <end position="216"/>
    </location>
</feature>
<accession>A0ABW0NCH1</accession>
<protein>
    <submittedName>
        <fullName evidence="2">YoaK family protein</fullName>
    </submittedName>
</protein>
<feature type="transmembrane region" description="Helical" evidence="1">
    <location>
        <begin position="21"/>
        <end position="42"/>
    </location>
</feature>
<keyword evidence="1" id="KW-1133">Transmembrane helix</keyword>
<dbReference type="Pfam" id="PF06912">
    <property type="entry name" value="DUF1275"/>
    <property type="match status" value="1"/>
</dbReference>
<name>A0ABW0NCH1_9BURK</name>
<keyword evidence="3" id="KW-1185">Reference proteome</keyword>
<feature type="transmembrane region" description="Helical" evidence="1">
    <location>
        <begin position="123"/>
        <end position="142"/>
    </location>
</feature>
<gene>
    <name evidence="2" type="ORF">ACFPOE_12135</name>
</gene>
<keyword evidence="1" id="KW-0812">Transmembrane</keyword>
<evidence type="ECO:0000313" key="2">
    <source>
        <dbReference type="EMBL" id="MFC5498284.1"/>
    </source>
</evidence>
<dbReference type="PANTHER" id="PTHR37314">
    <property type="entry name" value="SLR0142 PROTEIN"/>
    <property type="match status" value="1"/>
</dbReference>
<dbReference type="InterPro" id="IPR010699">
    <property type="entry name" value="DUF1275"/>
</dbReference>
<keyword evidence="1" id="KW-0472">Membrane</keyword>
<dbReference type="EMBL" id="JBHSMF010000006">
    <property type="protein sequence ID" value="MFC5498284.1"/>
    <property type="molecule type" value="Genomic_DNA"/>
</dbReference>
<sequence>MPIQFLHGLTSRHRTRRANRQLGAVLAFVAGAVNAGGFLAVHRYTSHMTGIISAVADDVATGAIGLAIAGLVLLAAFTSGAATTAVLINWARRRQLRSKYALALLLEAGLLLVFGLVGANLAAFAYLLVPATVLLLCFIMGLQNAIVTKISQAEIRTTHMTGVVTDLGIELGRLIYWNRTRHRNDIHFVRANRDKLFIHGTILGLFFLGGIVGALAFKAMGFSATIPIALLLVAVASPPLLLDIRPG</sequence>
<proteinExistence type="predicted"/>
<dbReference type="RefSeq" id="WP_376850342.1">
    <property type="nucleotide sequence ID" value="NZ_JBHSMF010000006.1"/>
</dbReference>
<comment type="caution">
    <text evidence="2">The sequence shown here is derived from an EMBL/GenBank/DDBJ whole genome shotgun (WGS) entry which is preliminary data.</text>
</comment>
<feature type="transmembrane region" description="Helical" evidence="1">
    <location>
        <begin position="62"/>
        <end position="88"/>
    </location>
</feature>
<feature type="transmembrane region" description="Helical" evidence="1">
    <location>
        <begin position="222"/>
        <end position="242"/>
    </location>
</feature>
<organism evidence="2 3">
    <name type="scientific">Caenimonas terrae</name>
    <dbReference type="NCBI Taxonomy" id="696074"/>
    <lineage>
        <taxon>Bacteria</taxon>
        <taxon>Pseudomonadati</taxon>
        <taxon>Pseudomonadota</taxon>
        <taxon>Betaproteobacteria</taxon>
        <taxon>Burkholderiales</taxon>
        <taxon>Comamonadaceae</taxon>
        <taxon>Caenimonas</taxon>
    </lineage>
</organism>
<reference evidence="3" key="1">
    <citation type="journal article" date="2019" name="Int. J. Syst. Evol. Microbiol.">
        <title>The Global Catalogue of Microorganisms (GCM) 10K type strain sequencing project: providing services to taxonomists for standard genome sequencing and annotation.</title>
        <authorList>
            <consortium name="The Broad Institute Genomics Platform"/>
            <consortium name="The Broad Institute Genome Sequencing Center for Infectious Disease"/>
            <person name="Wu L."/>
            <person name="Ma J."/>
        </authorList>
    </citation>
    <scope>NUCLEOTIDE SEQUENCE [LARGE SCALE GENOMIC DNA]</scope>
    <source>
        <strain evidence="3">CCUG 57401</strain>
    </source>
</reference>
<evidence type="ECO:0000256" key="1">
    <source>
        <dbReference type="SAM" id="Phobius"/>
    </source>
</evidence>
<evidence type="ECO:0000313" key="3">
    <source>
        <dbReference type="Proteomes" id="UP001596037"/>
    </source>
</evidence>
<dbReference type="Proteomes" id="UP001596037">
    <property type="component" value="Unassembled WGS sequence"/>
</dbReference>